<dbReference type="EMBL" id="LQNU01000049">
    <property type="protein sequence ID" value="KZE82050.1"/>
    <property type="molecule type" value="Genomic_DNA"/>
</dbReference>
<keyword evidence="2" id="KW-1185">Reference proteome</keyword>
<protein>
    <submittedName>
        <fullName evidence="1">Uncharacterized protein</fullName>
    </submittedName>
</protein>
<dbReference type="RefSeq" id="WP_052243496.1">
    <property type="nucleotide sequence ID" value="NZ_JACAJR010000052.1"/>
</dbReference>
<evidence type="ECO:0000313" key="1">
    <source>
        <dbReference type="EMBL" id="KZE82050.1"/>
    </source>
</evidence>
<gene>
    <name evidence="1" type="ORF">AV926_07865</name>
</gene>
<dbReference type="OrthoDB" id="1443751at2"/>
<evidence type="ECO:0000313" key="2">
    <source>
        <dbReference type="Proteomes" id="UP000076630"/>
    </source>
</evidence>
<organism evidence="1 2">
    <name type="scientific">Myroides marinus</name>
    <dbReference type="NCBI Taxonomy" id="703342"/>
    <lineage>
        <taxon>Bacteria</taxon>
        <taxon>Pseudomonadati</taxon>
        <taxon>Bacteroidota</taxon>
        <taxon>Flavobacteriia</taxon>
        <taxon>Flavobacteriales</taxon>
        <taxon>Flavobacteriaceae</taxon>
        <taxon>Myroides</taxon>
    </lineage>
</organism>
<accession>A0A163ZLU4</accession>
<proteinExistence type="predicted"/>
<dbReference type="AlphaFoldDB" id="A0A163ZLU4"/>
<sequence length="153" mass="18224">MEMSYIIVPLVDCNENAFNQEVSKLFPLSNIVNVVCHQKQFLIVYRDIDTMINGINRVDEIYEYDNMIERFSRNHPYLDIAVIQVLGEDKNRFYDGFIMKNKKKVKEHSGMHNAYYPIFQYFIPDFDGSDLEIFSKDFIKISDYGRENENHTR</sequence>
<comment type="caution">
    <text evidence="1">The sequence shown here is derived from an EMBL/GenBank/DDBJ whole genome shotgun (WGS) entry which is preliminary data.</text>
</comment>
<reference evidence="1 2" key="1">
    <citation type="submission" date="2016-01" db="EMBL/GenBank/DDBJ databases">
        <title>Whole genome sequencing of Myroides marinus L41.</title>
        <authorList>
            <person name="Hong K.W."/>
        </authorList>
    </citation>
    <scope>NUCLEOTIDE SEQUENCE [LARGE SCALE GENOMIC DNA]</scope>
    <source>
        <strain evidence="1 2">L41</strain>
    </source>
</reference>
<name>A0A163ZLU4_9FLAO</name>
<dbReference type="Proteomes" id="UP000076630">
    <property type="component" value="Unassembled WGS sequence"/>
</dbReference>